<comment type="caution">
    <text evidence="1">The sequence shown here is derived from an EMBL/GenBank/DDBJ whole genome shotgun (WGS) entry which is preliminary data.</text>
</comment>
<reference evidence="1" key="1">
    <citation type="journal article" date="2021" name="PeerJ">
        <title>Extensive microbial diversity within the chicken gut microbiome revealed by metagenomics and culture.</title>
        <authorList>
            <person name="Gilroy R."/>
            <person name="Ravi A."/>
            <person name="Getino M."/>
            <person name="Pursley I."/>
            <person name="Horton D.L."/>
            <person name="Alikhan N.F."/>
            <person name="Baker D."/>
            <person name="Gharbi K."/>
            <person name="Hall N."/>
            <person name="Watson M."/>
            <person name="Adriaenssens E.M."/>
            <person name="Foster-Nyarko E."/>
            <person name="Jarju S."/>
            <person name="Secka A."/>
            <person name="Antonio M."/>
            <person name="Oren A."/>
            <person name="Chaudhuri R.R."/>
            <person name="La Ragione R."/>
            <person name="Hildebrand F."/>
            <person name="Pallen M.J."/>
        </authorList>
    </citation>
    <scope>NUCLEOTIDE SEQUENCE</scope>
    <source>
        <strain evidence="1">6966</strain>
    </source>
</reference>
<dbReference type="AlphaFoldDB" id="A0A921H625"/>
<protein>
    <submittedName>
        <fullName evidence="1">Uncharacterized protein</fullName>
    </submittedName>
</protein>
<proteinExistence type="predicted"/>
<sequence length="129" mass="15452">MKELKPVFSFDYVSLKGGTFCFNGSSLGRKDYTKLIQALKNISSHTYKTLNDEYRFHFHNINWDDVTISESDFYKCIYNEYNGEKDITPYQFKVFEEARIIGFLYKGVFYLVMFDRGHNAYKRKDRKKK</sequence>
<organism evidence="1 2">
    <name type="scientific">Butyricimonas virosa</name>
    <dbReference type="NCBI Taxonomy" id="544645"/>
    <lineage>
        <taxon>Bacteria</taxon>
        <taxon>Pseudomonadati</taxon>
        <taxon>Bacteroidota</taxon>
        <taxon>Bacteroidia</taxon>
        <taxon>Bacteroidales</taxon>
        <taxon>Odoribacteraceae</taxon>
        <taxon>Butyricimonas</taxon>
    </lineage>
</organism>
<dbReference type="Proteomes" id="UP000742098">
    <property type="component" value="Unassembled WGS sequence"/>
</dbReference>
<name>A0A921H625_9BACT</name>
<reference evidence="1" key="2">
    <citation type="submission" date="2021-09" db="EMBL/GenBank/DDBJ databases">
        <authorList>
            <person name="Gilroy R."/>
        </authorList>
    </citation>
    <scope>NUCLEOTIDE SEQUENCE</scope>
    <source>
        <strain evidence="1">6966</strain>
    </source>
</reference>
<dbReference type="EMBL" id="DYVS01000149">
    <property type="protein sequence ID" value="HJF70832.1"/>
    <property type="molecule type" value="Genomic_DNA"/>
</dbReference>
<accession>A0A921H625</accession>
<evidence type="ECO:0000313" key="2">
    <source>
        <dbReference type="Proteomes" id="UP000742098"/>
    </source>
</evidence>
<evidence type="ECO:0000313" key="1">
    <source>
        <dbReference type="EMBL" id="HJF70832.1"/>
    </source>
</evidence>
<gene>
    <name evidence="1" type="ORF">K8V05_08785</name>
</gene>